<comment type="subcellular location">
    <subcellularLocation>
        <location evidence="2">Cytoplasm</location>
        <location evidence="2">Cytoplasmic ribonucleoprotein granule</location>
    </subcellularLocation>
    <subcellularLocation>
        <location evidence="1">Nucleus</location>
    </subcellularLocation>
</comment>
<evidence type="ECO:0000313" key="8">
    <source>
        <dbReference type="EMBL" id="KAK3097501.1"/>
    </source>
</evidence>
<dbReference type="Pfam" id="PF15135">
    <property type="entry name" value="UPF0515"/>
    <property type="match status" value="1"/>
</dbReference>
<comment type="similarity">
    <text evidence="3">Belongs to the SHFL family.</text>
</comment>
<proteinExistence type="inferred from homology"/>
<dbReference type="GO" id="GO:1990825">
    <property type="term" value="F:sequence-specific mRNA binding"/>
    <property type="evidence" value="ECO:0007669"/>
    <property type="project" value="TreeGrafter"/>
</dbReference>
<dbReference type="GO" id="GO:0036464">
    <property type="term" value="C:cytoplasmic ribonucleoprotein granule"/>
    <property type="evidence" value="ECO:0007669"/>
    <property type="project" value="UniProtKB-SubCell"/>
</dbReference>
<accession>A0AA89C329</accession>
<keyword evidence="5" id="KW-0694">RNA-binding</keyword>
<keyword evidence="6" id="KW-0539">Nucleus</keyword>
<comment type="caution">
    <text evidence="8">The sequence shown here is derived from an EMBL/GenBank/DDBJ whole genome shotgun (WGS) entry which is preliminary data.</text>
</comment>
<evidence type="ECO:0000256" key="2">
    <source>
        <dbReference type="ARBA" id="ARBA00004331"/>
    </source>
</evidence>
<dbReference type="GO" id="GO:0045087">
    <property type="term" value="P:innate immune response"/>
    <property type="evidence" value="ECO:0007669"/>
    <property type="project" value="TreeGrafter"/>
</dbReference>
<dbReference type="AlphaFoldDB" id="A0AA89C329"/>
<evidence type="ECO:0000313" key="9">
    <source>
        <dbReference type="Proteomes" id="UP001186944"/>
    </source>
</evidence>
<evidence type="ECO:0000256" key="7">
    <source>
        <dbReference type="SAM" id="MobiDB-lite"/>
    </source>
</evidence>
<keyword evidence="4" id="KW-0963">Cytoplasm</keyword>
<evidence type="ECO:0000256" key="3">
    <source>
        <dbReference type="ARBA" id="ARBA00005469"/>
    </source>
</evidence>
<dbReference type="EMBL" id="VSWD01000007">
    <property type="protein sequence ID" value="KAK3097501.1"/>
    <property type="molecule type" value="Genomic_DNA"/>
</dbReference>
<evidence type="ECO:0000256" key="1">
    <source>
        <dbReference type="ARBA" id="ARBA00004123"/>
    </source>
</evidence>
<organism evidence="8 9">
    <name type="scientific">Pinctada imbricata</name>
    <name type="common">Atlantic pearl-oyster</name>
    <name type="synonym">Pinctada martensii</name>
    <dbReference type="NCBI Taxonomy" id="66713"/>
    <lineage>
        <taxon>Eukaryota</taxon>
        <taxon>Metazoa</taxon>
        <taxon>Spiralia</taxon>
        <taxon>Lophotrochozoa</taxon>
        <taxon>Mollusca</taxon>
        <taxon>Bivalvia</taxon>
        <taxon>Autobranchia</taxon>
        <taxon>Pteriomorphia</taxon>
        <taxon>Pterioida</taxon>
        <taxon>Pterioidea</taxon>
        <taxon>Pteriidae</taxon>
        <taxon>Pinctada</taxon>
    </lineage>
</organism>
<dbReference type="GO" id="GO:0075523">
    <property type="term" value="P:viral translational frameshifting"/>
    <property type="evidence" value="ECO:0007669"/>
    <property type="project" value="TreeGrafter"/>
</dbReference>
<dbReference type="PANTHER" id="PTHR16135">
    <property type="entry name" value="REPRESSOR OF YIELD OF DENV PROTEIN"/>
    <property type="match status" value="1"/>
</dbReference>
<sequence>MRRGKSIIDRDCIGNRSEFNRIERDLVGNLTRFRELFRGRFTREELQRALENHNWNQDETIAFIFENDASTVRQLIHTREEACISEKGEGGGNYIQNIQSDLDLARNAKERRIPTQRRQFACVDCDNAWWQTVPARKMVSKCHRCHRKYKALPREDEWGWGEFSCPSCGNHFNGFAHMNRTQSSCYQCGTLVYPMSVRPPERRSGQRRSENTHSCTGCRGRGRGGGGGGRGGGGMCVHPQTPRARQVLVGSGLHVSSGSTVDSILSDDVSSVSGRSSRPPSEPSIPEDDEDGQNGH</sequence>
<dbReference type="GO" id="GO:0005634">
    <property type="term" value="C:nucleus"/>
    <property type="evidence" value="ECO:0007669"/>
    <property type="project" value="UniProtKB-SubCell"/>
</dbReference>
<keyword evidence="9" id="KW-1185">Reference proteome</keyword>
<feature type="region of interest" description="Disordered" evidence="7">
    <location>
        <begin position="197"/>
        <end position="239"/>
    </location>
</feature>
<evidence type="ECO:0000256" key="6">
    <source>
        <dbReference type="ARBA" id="ARBA00023242"/>
    </source>
</evidence>
<name>A0AA89C329_PINIB</name>
<dbReference type="Proteomes" id="UP001186944">
    <property type="component" value="Unassembled WGS sequence"/>
</dbReference>
<feature type="compositionally biased region" description="Acidic residues" evidence="7">
    <location>
        <begin position="285"/>
        <end position="296"/>
    </location>
</feature>
<feature type="compositionally biased region" description="Basic and acidic residues" evidence="7">
    <location>
        <begin position="199"/>
        <end position="211"/>
    </location>
</feature>
<feature type="compositionally biased region" description="Low complexity" evidence="7">
    <location>
        <begin position="256"/>
        <end position="279"/>
    </location>
</feature>
<dbReference type="PANTHER" id="PTHR16135:SF2">
    <property type="entry name" value="SHIFTLESS ANTIVIRAL INHIBITOR OF RIBOSOMAL FRAMESHIFTING PROTEIN"/>
    <property type="match status" value="1"/>
</dbReference>
<dbReference type="GO" id="GO:0043022">
    <property type="term" value="F:ribosome binding"/>
    <property type="evidence" value="ECO:0007669"/>
    <property type="project" value="TreeGrafter"/>
</dbReference>
<reference evidence="8" key="1">
    <citation type="submission" date="2019-08" db="EMBL/GenBank/DDBJ databases">
        <title>The improved chromosome-level genome for the pearl oyster Pinctada fucata martensii using PacBio sequencing and Hi-C.</title>
        <authorList>
            <person name="Zheng Z."/>
        </authorList>
    </citation>
    <scope>NUCLEOTIDE SEQUENCE</scope>
    <source>
        <strain evidence="8">ZZ-2019</strain>
        <tissue evidence="8">Adductor muscle</tissue>
    </source>
</reference>
<evidence type="ECO:0000256" key="4">
    <source>
        <dbReference type="ARBA" id="ARBA00022490"/>
    </source>
</evidence>
<feature type="compositionally biased region" description="Gly residues" evidence="7">
    <location>
        <begin position="223"/>
        <end position="235"/>
    </location>
</feature>
<feature type="region of interest" description="Disordered" evidence="7">
    <location>
        <begin position="256"/>
        <end position="296"/>
    </location>
</feature>
<evidence type="ECO:0000256" key="5">
    <source>
        <dbReference type="ARBA" id="ARBA00022884"/>
    </source>
</evidence>
<protein>
    <submittedName>
        <fullName evidence="8">Uncharacterized protein</fullName>
    </submittedName>
</protein>
<gene>
    <name evidence="8" type="ORF">FSP39_010236</name>
</gene>
<dbReference type="InterPro" id="IPR026795">
    <property type="entry name" value="SHFL"/>
</dbReference>